<dbReference type="OrthoDB" id="2811497at2"/>
<sequence length="523" mass="57658">MKKIGWKQWLCGGTGALMLVLTGCQSVDGLDINKALVKQYEVKSAEATESLKLELITGDTKKLPEDAQRLLDLFKNVTIKFTEEKMESQEKASIKGEFVYGKGSIPFHMSVDKQDVFISIEGVSKPIHIRNAQMNPVAGGMMMPDQEKIEEMTKALQDSMPSLASFFIGHAPNPKTISVTSVTETVYNESVSLKKLHAEIKGSEALGLVKTLLQNIAADEEGLKEFIGTLFDVLAPIVKETVEESGESNVLIDTYLNNKTLTVATIYEFIQNGLKEVLNQYDAETDKFLNSPGQEPLREILSDRSSVKVDLLVDGDQHIRKSTADINIPLPEAETGLKGFKVSSTSERWNINKPVTIDPVKADGDKILFDTSNPEAVPSLGSFLRSIDKNSAFYKLIKEDLQVTKRNALVSMDDEWSKYGFAGYLKNDVSMAPVTYVSELLDAEVKWDGATKQITVIDDLNGHTVVFTLGSDQAVVDGKTVTLEQSAELTGDFTFVPLRFLVESLGGEVKWDGDEQAVRVTRP</sequence>
<comment type="caution">
    <text evidence="2">The sequence shown here is derived from an EMBL/GenBank/DDBJ whole genome shotgun (WGS) entry which is preliminary data.</text>
</comment>
<dbReference type="Pfam" id="PF07833">
    <property type="entry name" value="Cu_amine_oxidN1"/>
    <property type="match status" value="1"/>
</dbReference>
<protein>
    <submittedName>
        <fullName evidence="2">Copper amine oxidase N-terminal domain-containing protein</fullName>
    </submittedName>
</protein>
<dbReference type="InterPro" id="IPR036582">
    <property type="entry name" value="Mao_N_sf"/>
</dbReference>
<reference evidence="2 3" key="1">
    <citation type="journal article" date="2019" name="Microorganisms">
        <title>Paenibacillus lutrae sp. nov., A Chitinolytic Species Isolated from A River Otter in Castril Natural Park, Granada, Spain.</title>
        <authorList>
            <person name="Rodriguez M."/>
            <person name="Reina J.C."/>
            <person name="Bejar V."/>
            <person name="Llamas I."/>
        </authorList>
    </citation>
    <scope>NUCLEOTIDE SEQUENCE [LARGE SCALE GENOMIC DNA]</scope>
    <source>
        <strain evidence="2 3">N10</strain>
    </source>
</reference>
<dbReference type="PROSITE" id="PS51257">
    <property type="entry name" value="PROKAR_LIPOPROTEIN"/>
    <property type="match status" value="1"/>
</dbReference>
<proteinExistence type="predicted"/>
<dbReference type="AlphaFoldDB" id="A0A7X3FLC3"/>
<dbReference type="Proteomes" id="UP000490800">
    <property type="component" value="Unassembled WGS sequence"/>
</dbReference>
<keyword evidence="3" id="KW-1185">Reference proteome</keyword>
<organism evidence="2 3">
    <name type="scientific">Paenibacillus lutrae</name>
    <dbReference type="NCBI Taxonomy" id="2078573"/>
    <lineage>
        <taxon>Bacteria</taxon>
        <taxon>Bacillati</taxon>
        <taxon>Bacillota</taxon>
        <taxon>Bacilli</taxon>
        <taxon>Bacillales</taxon>
        <taxon>Paenibacillaceae</taxon>
        <taxon>Paenibacillus</taxon>
    </lineage>
</organism>
<evidence type="ECO:0000313" key="3">
    <source>
        <dbReference type="Proteomes" id="UP000490800"/>
    </source>
</evidence>
<dbReference type="InterPro" id="IPR012854">
    <property type="entry name" value="Cu_amine_oxidase-like_N"/>
</dbReference>
<evidence type="ECO:0000259" key="1">
    <source>
        <dbReference type="Pfam" id="PF07833"/>
    </source>
</evidence>
<feature type="domain" description="Copper amine oxidase-like N-terminal" evidence="1">
    <location>
        <begin position="418"/>
        <end position="519"/>
    </location>
</feature>
<evidence type="ECO:0000313" key="2">
    <source>
        <dbReference type="EMBL" id="MVP01743.1"/>
    </source>
</evidence>
<name>A0A7X3FLC3_9BACL</name>
<dbReference type="Gene3D" id="3.30.457.10">
    <property type="entry name" value="Copper amine oxidase-like, N-terminal domain"/>
    <property type="match status" value="1"/>
</dbReference>
<gene>
    <name evidence="2" type="ORF">EDM21_19805</name>
</gene>
<dbReference type="RefSeq" id="WP_157338179.1">
    <property type="nucleotide sequence ID" value="NZ_RHLK01000015.1"/>
</dbReference>
<accession>A0A7X3FLC3</accession>
<dbReference type="EMBL" id="RHLK01000015">
    <property type="protein sequence ID" value="MVP01743.1"/>
    <property type="molecule type" value="Genomic_DNA"/>
</dbReference>
<dbReference type="SUPFAM" id="SSF55383">
    <property type="entry name" value="Copper amine oxidase, domain N"/>
    <property type="match status" value="1"/>
</dbReference>